<accession>A0A098S8F1</accession>
<keyword evidence="2" id="KW-1185">Reference proteome</keyword>
<comment type="caution">
    <text evidence="1">The sequence shown here is derived from an EMBL/GenBank/DDBJ whole genome shotgun (WGS) entry which is preliminary data.</text>
</comment>
<dbReference type="PROSITE" id="PS51257">
    <property type="entry name" value="PROKAR_LIPOPROTEIN"/>
    <property type="match status" value="1"/>
</dbReference>
<proteinExistence type="predicted"/>
<dbReference type="OrthoDB" id="1491714at2"/>
<organism evidence="1 2">
    <name type="scientific">Phaeodactylibacter xiamenensis</name>
    <dbReference type="NCBI Taxonomy" id="1524460"/>
    <lineage>
        <taxon>Bacteria</taxon>
        <taxon>Pseudomonadati</taxon>
        <taxon>Bacteroidota</taxon>
        <taxon>Saprospiria</taxon>
        <taxon>Saprospirales</taxon>
        <taxon>Haliscomenobacteraceae</taxon>
        <taxon>Phaeodactylibacter</taxon>
    </lineage>
</organism>
<name>A0A098S8F1_9BACT</name>
<gene>
    <name evidence="1" type="ORF">IX84_09385</name>
</gene>
<dbReference type="RefSeq" id="WP_044219045.1">
    <property type="nucleotide sequence ID" value="NZ_CAKZLC010000187.1"/>
</dbReference>
<evidence type="ECO:0000313" key="2">
    <source>
        <dbReference type="Proteomes" id="UP000029736"/>
    </source>
</evidence>
<dbReference type="AlphaFoldDB" id="A0A098S8F1"/>
<protein>
    <submittedName>
        <fullName evidence="1">Uncharacterized protein</fullName>
    </submittedName>
</protein>
<dbReference type="Proteomes" id="UP000029736">
    <property type="component" value="Unassembled WGS sequence"/>
</dbReference>
<reference evidence="1 2" key="1">
    <citation type="journal article" date="2014" name="Int. J. Syst. Evol. Microbiol.">
        <title>Phaeodactylibacter xiamenensis gen. nov., sp. nov., a member of the family Saprospiraceae isolated from the marine alga Phaeodactylum tricornutum.</title>
        <authorList>
            <person name="Chen Z.Jr."/>
            <person name="Lei X."/>
            <person name="Lai Q."/>
            <person name="Li Y."/>
            <person name="Zhang B."/>
            <person name="Zhang J."/>
            <person name="Zhang H."/>
            <person name="Yang L."/>
            <person name="Zheng W."/>
            <person name="Tian Y."/>
            <person name="Yu Z."/>
            <person name="Xu H.Jr."/>
            <person name="Zheng T."/>
        </authorList>
    </citation>
    <scope>NUCLEOTIDE SEQUENCE [LARGE SCALE GENOMIC DNA]</scope>
    <source>
        <strain evidence="1 2">KD52</strain>
    </source>
</reference>
<sequence length="518" mass="57193">MTQKSTFFTLLAVAFFFTGCQDFEDLSSIDGARYDAEYAFPIVNSRLSIRDALESTGDLAALYIDEEGVIHFEYRGDIIAQNSDTLFARINESLNGQPIPLFAQRIGLPLKTAEGAEFDRLKIKQGQLVWAFQNAHPEPVTVTLTFPDLYKDGEPLQLTGSAAGYDGEGTLSPYTNIFNPFNLAGTEIITAQGTDSIYVEYELIREGGQEDTIAFGGINLSDLAFSYMEGYFGTEVQAGGRDTIIIDFFDDWVKGDIYFADPTVTFRVENSFGIPTRSRVNLFNVFTVRGETLPLEGELIDNGIDFVYPGLDEVGETYVERYVFNKDNSNIDEILGAGPLAIDYDVDAITHPDSNRNIRGFLTDSSSYQVDVEVDLPLYGSAVDFLSQDTIDLSLGELGQEVYKAEFKMVTQNELPLNVSIQGYFLDEQGVVLDSLFTGEQLIMEGAAADDNGISTNIAEKVTFIDYPEDRFDRIRPAASMHIVATFTTTGEGAKNVKLLADQGVEVKIGAIFGRRSE</sequence>
<dbReference type="EMBL" id="JPOS01000019">
    <property type="protein sequence ID" value="KGE88395.1"/>
    <property type="molecule type" value="Genomic_DNA"/>
</dbReference>
<evidence type="ECO:0000313" key="1">
    <source>
        <dbReference type="EMBL" id="KGE88395.1"/>
    </source>
</evidence>